<evidence type="ECO:0000313" key="3">
    <source>
        <dbReference type="Proteomes" id="UP000053989"/>
    </source>
</evidence>
<protein>
    <submittedName>
        <fullName evidence="2">Uncharacterized protein</fullName>
    </submittedName>
</protein>
<keyword evidence="1" id="KW-0812">Transmembrane</keyword>
<reference evidence="2 3" key="1">
    <citation type="submission" date="2014-04" db="EMBL/GenBank/DDBJ databases">
        <authorList>
            <consortium name="DOE Joint Genome Institute"/>
            <person name="Kuo A."/>
            <person name="Kohler A."/>
            <person name="Nagy L.G."/>
            <person name="Floudas D."/>
            <person name="Copeland A."/>
            <person name="Barry K.W."/>
            <person name="Cichocki N."/>
            <person name="Veneault-Fourrey C."/>
            <person name="LaButti K."/>
            <person name="Lindquist E.A."/>
            <person name="Lipzen A."/>
            <person name="Lundell T."/>
            <person name="Morin E."/>
            <person name="Murat C."/>
            <person name="Sun H."/>
            <person name="Tunlid A."/>
            <person name="Henrissat B."/>
            <person name="Grigoriev I.V."/>
            <person name="Hibbett D.S."/>
            <person name="Martin F."/>
            <person name="Nordberg H.P."/>
            <person name="Cantor M.N."/>
            <person name="Hua S.X."/>
        </authorList>
    </citation>
    <scope>NUCLEOTIDE SEQUENCE [LARGE SCALE GENOMIC DNA]</scope>
    <source>
        <strain evidence="2 3">Foug A</strain>
    </source>
</reference>
<feature type="transmembrane region" description="Helical" evidence="1">
    <location>
        <begin position="20"/>
        <end position="38"/>
    </location>
</feature>
<sequence length="110" mass="11871">MLFSVIELTGMTSVSDLPTYAVAFSGSVVVATTVLSVCRPMLRLHFLAATHGVSPSWLLSQAELSRVRWTEGSRDGEILVGVELCEMPPASTKRLLDHSGNNSGKTFFSL</sequence>
<dbReference type="OrthoDB" id="2679643at2759"/>
<gene>
    <name evidence="2" type="ORF">SCLCIDRAFT_1223376</name>
</gene>
<accession>A0A0C2YT58</accession>
<organism evidence="2 3">
    <name type="scientific">Scleroderma citrinum Foug A</name>
    <dbReference type="NCBI Taxonomy" id="1036808"/>
    <lineage>
        <taxon>Eukaryota</taxon>
        <taxon>Fungi</taxon>
        <taxon>Dikarya</taxon>
        <taxon>Basidiomycota</taxon>
        <taxon>Agaricomycotina</taxon>
        <taxon>Agaricomycetes</taxon>
        <taxon>Agaricomycetidae</taxon>
        <taxon>Boletales</taxon>
        <taxon>Sclerodermatineae</taxon>
        <taxon>Sclerodermataceae</taxon>
        <taxon>Scleroderma</taxon>
    </lineage>
</organism>
<reference evidence="3" key="2">
    <citation type="submission" date="2015-01" db="EMBL/GenBank/DDBJ databases">
        <title>Evolutionary Origins and Diversification of the Mycorrhizal Mutualists.</title>
        <authorList>
            <consortium name="DOE Joint Genome Institute"/>
            <consortium name="Mycorrhizal Genomics Consortium"/>
            <person name="Kohler A."/>
            <person name="Kuo A."/>
            <person name="Nagy L.G."/>
            <person name="Floudas D."/>
            <person name="Copeland A."/>
            <person name="Barry K.W."/>
            <person name="Cichocki N."/>
            <person name="Veneault-Fourrey C."/>
            <person name="LaButti K."/>
            <person name="Lindquist E.A."/>
            <person name="Lipzen A."/>
            <person name="Lundell T."/>
            <person name="Morin E."/>
            <person name="Murat C."/>
            <person name="Riley R."/>
            <person name="Ohm R."/>
            <person name="Sun H."/>
            <person name="Tunlid A."/>
            <person name="Henrissat B."/>
            <person name="Grigoriev I.V."/>
            <person name="Hibbett D.S."/>
            <person name="Martin F."/>
        </authorList>
    </citation>
    <scope>NUCLEOTIDE SEQUENCE [LARGE SCALE GENOMIC DNA]</scope>
    <source>
        <strain evidence="3">Foug A</strain>
    </source>
</reference>
<keyword evidence="1" id="KW-0472">Membrane</keyword>
<dbReference type="EMBL" id="KN822196">
    <property type="protein sequence ID" value="KIM52873.1"/>
    <property type="molecule type" value="Genomic_DNA"/>
</dbReference>
<proteinExistence type="predicted"/>
<evidence type="ECO:0000256" key="1">
    <source>
        <dbReference type="SAM" id="Phobius"/>
    </source>
</evidence>
<dbReference type="Proteomes" id="UP000053989">
    <property type="component" value="Unassembled WGS sequence"/>
</dbReference>
<dbReference type="InParanoid" id="A0A0C2YT58"/>
<evidence type="ECO:0000313" key="2">
    <source>
        <dbReference type="EMBL" id="KIM52873.1"/>
    </source>
</evidence>
<keyword evidence="1" id="KW-1133">Transmembrane helix</keyword>
<keyword evidence="3" id="KW-1185">Reference proteome</keyword>
<dbReference type="AlphaFoldDB" id="A0A0C2YT58"/>
<name>A0A0C2YT58_9AGAM</name>
<dbReference type="HOGENOM" id="CLU_2172557_0_0_1"/>